<evidence type="ECO:0008006" key="4">
    <source>
        <dbReference type="Google" id="ProtNLM"/>
    </source>
</evidence>
<organism evidence="2 3">
    <name type="scientific">Halopseudomonas pertucinogena</name>
    <dbReference type="NCBI Taxonomy" id="86175"/>
    <lineage>
        <taxon>Bacteria</taxon>
        <taxon>Pseudomonadati</taxon>
        <taxon>Pseudomonadota</taxon>
        <taxon>Gammaproteobacteria</taxon>
        <taxon>Pseudomonadales</taxon>
        <taxon>Pseudomonadaceae</taxon>
        <taxon>Halopseudomonas</taxon>
    </lineage>
</organism>
<proteinExistence type="predicted"/>
<name>A0ABQ2CRY1_9GAMM</name>
<comment type="caution">
    <text evidence="2">The sequence shown here is derived from an EMBL/GenBank/DDBJ whole genome shotgun (WGS) entry which is preliminary data.</text>
</comment>
<dbReference type="Proteomes" id="UP000633263">
    <property type="component" value="Unassembled WGS sequence"/>
</dbReference>
<dbReference type="EMBL" id="BMNN01000006">
    <property type="protein sequence ID" value="GGJ07177.1"/>
    <property type="molecule type" value="Genomic_DNA"/>
</dbReference>
<protein>
    <recommendedName>
        <fullName evidence="4">CrfX protein</fullName>
    </recommendedName>
</protein>
<accession>A0ABQ2CRY1</accession>
<evidence type="ECO:0000313" key="2">
    <source>
        <dbReference type="EMBL" id="GGJ07177.1"/>
    </source>
</evidence>
<feature type="compositionally biased region" description="Polar residues" evidence="1">
    <location>
        <begin position="12"/>
        <end position="22"/>
    </location>
</feature>
<evidence type="ECO:0000256" key="1">
    <source>
        <dbReference type="SAM" id="MobiDB-lite"/>
    </source>
</evidence>
<sequence length="85" mass="9732">MEDPFEHHLRSLMQNSSPSTSSLEDDRRLERVLHRAHIHGGLFDLLKLFANWGWVISEGGARGLRHARPVRRSEPEPPPSDLNSQ</sequence>
<feature type="compositionally biased region" description="Pro residues" evidence="1">
    <location>
        <begin position="76"/>
        <end position="85"/>
    </location>
</feature>
<reference evidence="3" key="1">
    <citation type="journal article" date="2019" name="Int. J. Syst. Evol. Microbiol.">
        <title>The Global Catalogue of Microorganisms (GCM) 10K type strain sequencing project: providing services to taxonomists for standard genome sequencing and annotation.</title>
        <authorList>
            <consortium name="The Broad Institute Genomics Platform"/>
            <consortium name="The Broad Institute Genome Sequencing Center for Infectious Disease"/>
            <person name="Wu L."/>
            <person name="Ma J."/>
        </authorList>
    </citation>
    <scope>NUCLEOTIDE SEQUENCE [LARGE SCALE GENOMIC DNA]</scope>
    <source>
        <strain evidence="3">JCM 11590</strain>
    </source>
</reference>
<keyword evidence="3" id="KW-1185">Reference proteome</keyword>
<dbReference type="RefSeq" id="WP_188637005.1">
    <property type="nucleotide sequence ID" value="NZ_BMNN01000006.1"/>
</dbReference>
<evidence type="ECO:0000313" key="3">
    <source>
        <dbReference type="Proteomes" id="UP000633263"/>
    </source>
</evidence>
<feature type="region of interest" description="Disordered" evidence="1">
    <location>
        <begin position="63"/>
        <end position="85"/>
    </location>
</feature>
<feature type="region of interest" description="Disordered" evidence="1">
    <location>
        <begin position="1"/>
        <end position="26"/>
    </location>
</feature>
<gene>
    <name evidence="2" type="ORF">GCM10009083_25200</name>
</gene>